<dbReference type="EMBL" id="CADCWE010000085">
    <property type="protein sequence ID" value="CAA9535891.1"/>
    <property type="molecule type" value="Genomic_DNA"/>
</dbReference>
<protein>
    <submittedName>
        <fullName evidence="1">Uncharacterized protein</fullName>
    </submittedName>
</protein>
<sequence>MSPGTDRAPAVRAVIAWWEVADGLEAAGDGALAAAIRSAMEGRRLGDDAAFALTDDERARVAAVLEGGGEGRG</sequence>
<organism evidence="1">
    <name type="scientific">uncultured Thermomicrobiales bacterium</name>
    <dbReference type="NCBI Taxonomy" id="1645740"/>
    <lineage>
        <taxon>Bacteria</taxon>
        <taxon>Pseudomonadati</taxon>
        <taxon>Thermomicrobiota</taxon>
        <taxon>Thermomicrobia</taxon>
        <taxon>Thermomicrobiales</taxon>
        <taxon>environmental samples</taxon>
    </lineage>
</organism>
<accession>A0A6J4TYQ3</accession>
<dbReference type="AlphaFoldDB" id="A0A6J4TYQ3"/>
<gene>
    <name evidence="1" type="ORF">AVDCRST_MAG73-1394</name>
</gene>
<evidence type="ECO:0000313" key="1">
    <source>
        <dbReference type="EMBL" id="CAA9535891.1"/>
    </source>
</evidence>
<proteinExistence type="predicted"/>
<name>A0A6J4TYQ3_9BACT</name>
<reference evidence="1" key="1">
    <citation type="submission" date="2020-02" db="EMBL/GenBank/DDBJ databases">
        <authorList>
            <person name="Meier V. D."/>
        </authorList>
    </citation>
    <scope>NUCLEOTIDE SEQUENCE</scope>
    <source>
        <strain evidence="1">AVDCRST_MAG73</strain>
    </source>
</reference>